<reference evidence="2 3" key="1">
    <citation type="submission" date="2019-06" db="EMBL/GenBank/DDBJ databases">
        <title>A chromosomal-level reference genome of Carpinus fangiana (Coryloideae, Betulaceae).</title>
        <authorList>
            <person name="Yang X."/>
            <person name="Wang Z."/>
            <person name="Zhang L."/>
            <person name="Hao G."/>
            <person name="Liu J."/>
            <person name="Yang Y."/>
        </authorList>
    </citation>
    <scope>NUCLEOTIDE SEQUENCE [LARGE SCALE GENOMIC DNA]</scope>
    <source>
        <strain evidence="2">Cfa_2016G</strain>
        <tissue evidence="2">Leaf</tissue>
    </source>
</reference>
<dbReference type="Pfam" id="PF15365">
    <property type="entry name" value="PNRC"/>
    <property type="match status" value="1"/>
</dbReference>
<evidence type="ECO:0000313" key="2">
    <source>
        <dbReference type="EMBL" id="KAE8009744.1"/>
    </source>
</evidence>
<protein>
    <submittedName>
        <fullName evidence="2">Uncharacterized protein</fullName>
    </submittedName>
</protein>
<organism evidence="2 3">
    <name type="scientific">Carpinus fangiana</name>
    <dbReference type="NCBI Taxonomy" id="176857"/>
    <lineage>
        <taxon>Eukaryota</taxon>
        <taxon>Viridiplantae</taxon>
        <taxon>Streptophyta</taxon>
        <taxon>Embryophyta</taxon>
        <taxon>Tracheophyta</taxon>
        <taxon>Spermatophyta</taxon>
        <taxon>Magnoliopsida</taxon>
        <taxon>eudicotyledons</taxon>
        <taxon>Gunneridae</taxon>
        <taxon>Pentapetalae</taxon>
        <taxon>rosids</taxon>
        <taxon>fabids</taxon>
        <taxon>Fagales</taxon>
        <taxon>Betulaceae</taxon>
        <taxon>Carpinus</taxon>
    </lineage>
</organism>
<proteinExistence type="predicted"/>
<dbReference type="PANTHER" id="PTHR35306">
    <property type="entry name" value="BNAA03G57290D PROTEIN"/>
    <property type="match status" value="1"/>
</dbReference>
<dbReference type="OrthoDB" id="1921042at2759"/>
<feature type="compositionally biased region" description="Low complexity" evidence="1">
    <location>
        <begin position="66"/>
        <end position="79"/>
    </location>
</feature>
<accession>A0A5N6QRS4</accession>
<dbReference type="Proteomes" id="UP000327013">
    <property type="component" value="Chromosome 2"/>
</dbReference>
<name>A0A5N6QRS4_9ROSI</name>
<dbReference type="PANTHER" id="PTHR35306:SF1">
    <property type="entry name" value="VQ DOMAIN-CONTAINING PROTEIN"/>
    <property type="match status" value="1"/>
</dbReference>
<dbReference type="InterPro" id="IPR028322">
    <property type="entry name" value="PNRC-like_rgn"/>
</dbReference>
<feature type="compositionally biased region" description="Basic and acidic residues" evidence="1">
    <location>
        <begin position="177"/>
        <end position="189"/>
    </location>
</feature>
<evidence type="ECO:0000256" key="1">
    <source>
        <dbReference type="SAM" id="MobiDB-lite"/>
    </source>
</evidence>
<dbReference type="EMBL" id="CM017322">
    <property type="protein sequence ID" value="KAE8009744.1"/>
    <property type="molecule type" value="Genomic_DNA"/>
</dbReference>
<gene>
    <name evidence="2" type="ORF">FH972_006163</name>
</gene>
<dbReference type="AlphaFoldDB" id="A0A5N6QRS4"/>
<dbReference type="GO" id="GO:0016071">
    <property type="term" value="P:mRNA metabolic process"/>
    <property type="evidence" value="ECO:0007669"/>
    <property type="project" value="UniProtKB-ARBA"/>
</dbReference>
<evidence type="ECO:0000313" key="3">
    <source>
        <dbReference type="Proteomes" id="UP000327013"/>
    </source>
</evidence>
<keyword evidence="3" id="KW-1185">Reference proteome</keyword>
<sequence length="206" mass="22647">METLVVAQHRNQYYSRSKSSGPVQFGSSPSRDFGGINCRSYQSGAGILPTPLKACSTSVTRQCFYSPSSSLPDTPSPTHSDSKTHSKTTVKSAPININLKACRKERAFSEDVANERLSFSELWAGPTYSNSPPPSSLPIPKFSLRPKRTASLDLPRSVPEMIKTHHPMAKSAPPSPTREHQSSTRDIFRTADSATKTLRRILNLDE</sequence>
<feature type="region of interest" description="Disordered" evidence="1">
    <location>
        <begin position="166"/>
        <end position="189"/>
    </location>
</feature>
<feature type="region of interest" description="Disordered" evidence="1">
    <location>
        <begin position="66"/>
        <end position="91"/>
    </location>
</feature>